<evidence type="ECO:0000256" key="1">
    <source>
        <dbReference type="ARBA" id="ARBA00022490"/>
    </source>
</evidence>
<dbReference type="CDD" id="cd06919">
    <property type="entry name" value="Asp_decarbox"/>
    <property type="match status" value="1"/>
</dbReference>
<evidence type="ECO:0000256" key="9">
    <source>
        <dbReference type="HAMAP-Rule" id="MF_00446"/>
    </source>
</evidence>
<feature type="active site" description="Proton donor" evidence="9 10">
    <location>
        <position position="58"/>
    </location>
</feature>
<dbReference type="InterPro" id="IPR003190">
    <property type="entry name" value="Asp_decarbox"/>
</dbReference>
<evidence type="ECO:0000256" key="6">
    <source>
        <dbReference type="ARBA" id="ARBA00023239"/>
    </source>
</evidence>
<evidence type="ECO:0000256" key="4">
    <source>
        <dbReference type="ARBA" id="ARBA00022813"/>
    </source>
</evidence>
<dbReference type="RefSeq" id="WP_176068812.1">
    <property type="nucleotide sequence ID" value="NZ_BJTG01000013.1"/>
</dbReference>
<protein>
    <recommendedName>
        <fullName evidence="9">Aspartate 1-decarboxylase</fullName>
        <ecNumber evidence="9">4.1.1.11</ecNumber>
    </recommendedName>
    <alternativeName>
        <fullName evidence="9">Aspartate alpha-decarboxylase</fullName>
    </alternativeName>
    <component>
        <recommendedName>
            <fullName evidence="9">Aspartate 1-decarboxylase beta chain</fullName>
        </recommendedName>
    </component>
    <component>
        <recommendedName>
            <fullName evidence="9">Aspartate 1-decarboxylase alpha chain</fullName>
        </recommendedName>
    </component>
</protein>
<comment type="PTM">
    <text evidence="9 12">Is synthesized initially as an inactive proenzyme, which is activated by self-cleavage at a specific serine bond to produce a beta-subunit with a hydroxyl group at its C-terminus and an alpha-subunit with a pyruvoyl group at its N-terminus.</text>
</comment>
<feature type="modified residue" description="Pyruvic acid (Ser)" evidence="9 12">
    <location>
        <position position="25"/>
    </location>
</feature>
<evidence type="ECO:0000256" key="12">
    <source>
        <dbReference type="PIRSR" id="PIRSR006246-3"/>
    </source>
</evidence>
<feature type="binding site" evidence="9 11">
    <location>
        <position position="57"/>
    </location>
    <ligand>
        <name>substrate</name>
    </ligand>
</feature>
<feature type="binding site" evidence="9 11">
    <location>
        <begin position="73"/>
        <end position="75"/>
    </location>
    <ligand>
        <name>substrate</name>
    </ligand>
</feature>
<feature type="chain" id="PRO_5029990786" description="Aspartate 1-decarboxylase alpha chain" evidence="9 13">
    <location>
        <begin position="25"/>
        <end position="131"/>
    </location>
</feature>
<accession>A0A7I9VTE3</accession>
<sequence>MRRTFFKSKIHRATVTQADLHYEGSVTIDEDLMDAAAIAEYEAVHIWNIARGTRLQTYALKGARGSGVICINGAAAHLNQPGDLVILATFAELDEAEARAHKPKVVLVDAKNHITARDVAEVPGPARRVTA</sequence>
<evidence type="ECO:0000256" key="3">
    <source>
        <dbReference type="ARBA" id="ARBA00022793"/>
    </source>
</evidence>
<dbReference type="InterPro" id="IPR009010">
    <property type="entry name" value="Asp_de-COase-like_dom_sf"/>
</dbReference>
<feature type="chain" id="PRO_5029990787" description="Aspartate 1-decarboxylase beta chain" evidence="9 13">
    <location>
        <begin position="1"/>
        <end position="24"/>
    </location>
</feature>
<dbReference type="PANTHER" id="PTHR21012">
    <property type="entry name" value="ASPARTATE 1-DECARBOXYLASE"/>
    <property type="match status" value="1"/>
</dbReference>
<comment type="catalytic activity">
    <reaction evidence="9">
        <text>L-aspartate + H(+) = beta-alanine + CO2</text>
        <dbReference type="Rhea" id="RHEA:19497"/>
        <dbReference type="ChEBI" id="CHEBI:15378"/>
        <dbReference type="ChEBI" id="CHEBI:16526"/>
        <dbReference type="ChEBI" id="CHEBI:29991"/>
        <dbReference type="ChEBI" id="CHEBI:57966"/>
        <dbReference type="EC" id="4.1.1.11"/>
    </reaction>
</comment>
<dbReference type="UniPathway" id="UPA00028">
    <property type="reaction ID" value="UER00002"/>
</dbReference>
<evidence type="ECO:0000256" key="2">
    <source>
        <dbReference type="ARBA" id="ARBA00022655"/>
    </source>
</evidence>
<evidence type="ECO:0000313" key="15">
    <source>
        <dbReference type="Proteomes" id="UP000503640"/>
    </source>
</evidence>
<keyword evidence="3 9" id="KW-0210">Decarboxylase</keyword>
<keyword evidence="15" id="KW-1185">Reference proteome</keyword>
<dbReference type="GO" id="GO:0004068">
    <property type="term" value="F:aspartate 1-decarboxylase activity"/>
    <property type="evidence" value="ECO:0007669"/>
    <property type="project" value="UniProtKB-UniRule"/>
</dbReference>
<comment type="subunit">
    <text evidence="9">Heterooctamer of four alpha and four beta subunits.</text>
</comment>
<comment type="caution">
    <text evidence="14">The sequence shown here is derived from an EMBL/GenBank/DDBJ whole genome shotgun (WGS) entry which is preliminary data.</text>
</comment>
<keyword evidence="5 9" id="KW-0865">Zymogen</keyword>
<reference evidence="15" key="1">
    <citation type="journal article" date="2020" name="Appl. Environ. Microbiol.">
        <title>Diazotrophic Anaeromyxobacter Isolates from Soils.</title>
        <authorList>
            <person name="Masuda Y."/>
            <person name="Yamanaka H."/>
            <person name="Xu Z.X."/>
            <person name="Shiratori Y."/>
            <person name="Aono T."/>
            <person name="Amachi S."/>
            <person name="Senoo K."/>
            <person name="Itoh H."/>
        </authorList>
    </citation>
    <scope>NUCLEOTIDE SEQUENCE [LARGE SCALE GENOMIC DNA]</scope>
    <source>
        <strain evidence="15">R267</strain>
    </source>
</reference>
<feature type="active site" description="Schiff-base intermediate with substrate; via pyruvic acid" evidence="9 10">
    <location>
        <position position="25"/>
    </location>
</feature>
<dbReference type="GO" id="GO:0015940">
    <property type="term" value="P:pantothenate biosynthetic process"/>
    <property type="evidence" value="ECO:0007669"/>
    <property type="project" value="UniProtKB-UniRule"/>
</dbReference>
<keyword evidence="7 9" id="KW-0704">Schiff base</keyword>
<dbReference type="NCBIfam" id="TIGR00223">
    <property type="entry name" value="panD"/>
    <property type="match status" value="1"/>
</dbReference>
<evidence type="ECO:0000256" key="10">
    <source>
        <dbReference type="PIRSR" id="PIRSR006246-1"/>
    </source>
</evidence>
<comment type="function">
    <text evidence="9">Catalyzes the pyruvoyl-dependent decarboxylation of aspartate to produce beta-alanine.</text>
</comment>
<comment type="pathway">
    <text evidence="9">Cofactor biosynthesis; (R)-pantothenate biosynthesis; beta-alanine from L-aspartate: step 1/1.</text>
</comment>
<dbReference type="AlphaFoldDB" id="A0A7I9VTE3"/>
<gene>
    <name evidence="9 14" type="primary">panD</name>
    <name evidence="14" type="ORF">AMYX_41200</name>
</gene>
<dbReference type="Proteomes" id="UP000503640">
    <property type="component" value="Unassembled WGS sequence"/>
</dbReference>
<dbReference type="EMBL" id="BJTG01000013">
    <property type="protein sequence ID" value="GEJ59379.1"/>
    <property type="molecule type" value="Genomic_DNA"/>
</dbReference>
<keyword evidence="6 9" id="KW-0456">Lyase</keyword>
<evidence type="ECO:0000256" key="13">
    <source>
        <dbReference type="PIRSR" id="PIRSR006246-5"/>
    </source>
</evidence>
<evidence type="ECO:0000313" key="14">
    <source>
        <dbReference type="EMBL" id="GEJ59379.1"/>
    </source>
</evidence>
<keyword evidence="4 9" id="KW-0068">Autocatalytic cleavage</keyword>
<dbReference type="HAMAP" id="MF_00446">
    <property type="entry name" value="PanD"/>
    <property type="match status" value="1"/>
</dbReference>
<dbReference type="Gene3D" id="2.40.40.20">
    <property type="match status" value="1"/>
</dbReference>
<dbReference type="PANTHER" id="PTHR21012:SF0">
    <property type="entry name" value="ASPARTATE 1-DECARBOXYLASE"/>
    <property type="match status" value="1"/>
</dbReference>
<name>A0A7I9VTE3_9BACT</name>
<comment type="cofactor">
    <cofactor evidence="9 10">
        <name>pyruvate</name>
        <dbReference type="ChEBI" id="CHEBI:15361"/>
    </cofactor>
    <text evidence="9 10">Binds 1 pyruvoyl group covalently per subunit.</text>
</comment>
<organism evidence="14 15">
    <name type="scientific">Anaeromyxobacter diazotrophicus</name>
    <dbReference type="NCBI Taxonomy" id="2590199"/>
    <lineage>
        <taxon>Bacteria</taxon>
        <taxon>Pseudomonadati</taxon>
        <taxon>Myxococcota</taxon>
        <taxon>Myxococcia</taxon>
        <taxon>Myxococcales</taxon>
        <taxon>Cystobacterineae</taxon>
        <taxon>Anaeromyxobacteraceae</taxon>
        <taxon>Anaeromyxobacter</taxon>
    </lineage>
</organism>
<dbReference type="GO" id="GO:0006523">
    <property type="term" value="P:alanine biosynthetic process"/>
    <property type="evidence" value="ECO:0007669"/>
    <property type="project" value="InterPro"/>
</dbReference>
<dbReference type="PIRSF" id="PIRSF006246">
    <property type="entry name" value="Asp_decarbox"/>
    <property type="match status" value="1"/>
</dbReference>
<evidence type="ECO:0000256" key="7">
    <source>
        <dbReference type="ARBA" id="ARBA00023270"/>
    </source>
</evidence>
<evidence type="ECO:0000256" key="5">
    <source>
        <dbReference type="ARBA" id="ARBA00023145"/>
    </source>
</evidence>
<dbReference type="EC" id="4.1.1.11" evidence="9"/>
<proteinExistence type="inferred from homology"/>
<evidence type="ECO:0000256" key="8">
    <source>
        <dbReference type="ARBA" id="ARBA00023317"/>
    </source>
</evidence>
<keyword evidence="2 9" id="KW-0566">Pantothenate biosynthesis</keyword>
<comment type="subcellular location">
    <subcellularLocation>
        <location evidence="9">Cytoplasm</location>
    </subcellularLocation>
</comment>
<dbReference type="Pfam" id="PF02261">
    <property type="entry name" value="Asp_decarbox"/>
    <property type="match status" value="1"/>
</dbReference>
<evidence type="ECO:0000256" key="11">
    <source>
        <dbReference type="PIRSR" id="PIRSR006246-2"/>
    </source>
</evidence>
<dbReference type="SUPFAM" id="SSF50692">
    <property type="entry name" value="ADC-like"/>
    <property type="match status" value="1"/>
</dbReference>
<keyword evidence="1 9" id="KW-0963">Cytoplasm</keyword>
<comment type="similarity">
    <text evidence="9">Belongs to the PanD family.</text>
</comment>
<keyword evidence="8 9" id="KW-0670">Pyruvate</keyword>
<dbReference type="GO" id="GO:0005829">
    <property type="term" value="C:cytosol"/>
    <property type="evidence" value="ECO:0007669"/>
    <property type="project" value="TreeGrafter"/>
</dbReference>